<protein>
    <recommendedName>
        <fullName evidence="2">SAP domain-containing protein</fullName>
    </recommendedName>
</protein>
<dbReference type="PROSITE" id="PS50800">
    <property type="entry name" value="SAP"/>
    <property type="match status" value="1"/>
</dbReference>
<dbReference type="OrthoDB" id="567985at2759"/>
<proteinExistence type="predicted"/>
<accession>A0A9D4TF08</accession>
<evidence type="ECO:0000313" key="4">
    <source>
        <dbReference type="Proteomes" id="UP001055712"/>
    </source>
</evidence>
<comment type="caution">
    <text evidence="3">The sequence shown here is derived from an EMBL/GenBank/DDBJ whole genome shotgun (WGS) entry which is preliminary data.</text>
</comment>
<evidence type="ECO:0000313" key="3">
    <source>
        <dbReference type="EMBL" id="KAI3423940.1"/>
    </source>
</evidence>
<dbReference type="AlphaFoldDB" id="A0A9D4TF08"/>
<feature type="domain" description="SAP" evidence="2">
    <location>
        <begin position="288"/>
        <end position="322"/>
    </location>
</feature>
<dbReference type="PANTHER" id="PTHR35509">
    <property type="entry name" value="DOMAIN PROTEIN, PUTATIVE (DUF1995)-RELATED"/>
    <property type="match status" value="1"/>
</dbReference>
<reference evidence="3" key="1">
    <citation type="journal article" date="2019" name="Plant J.">
        <title>Chlorella vulgaris genome assembly and annotation reveals the molecular basis for metabolic acclimation to high light conditions.</title>
        <authorList>
            <person name="Cecchin M."/>
            <person name="Marcolungo L."/>
            <person name="Rossato M."/>
            <person name="Girolomoni L."/>
            <person name="Cosentino E."/>
            <person name="Cuine S."/>
            <person name="Li-Beisson Y."/>
            <person name="Delledonne M."/>
            <person name="Ballottari M."/>
        </authorList>
    </citation>
    <scope>NUCLEOTIDE SEQUENCE</scope>
    <source>
        <strain evidence="3">211/11P</strain>
    </source>
</reference>
<feature type="region of interest" description="Disordered" evidence="1">
    <location>
        <begin position="248"/>
        <end position="284"/>
    </location>
</feature>
<dbReference type="Pfam" id="PF09353">
    <property type="entry name" value="DUF1995"/>
    <property type="match status" value="1"/>
</dbReference>
<dbReference type="PANTHER" id="PTHR35509:SF5">
    <property type="entry name" value="SAP DOMAIN-CONTAINING PROTEIN"/>
    <property type="match status" value="1"/>
</dbReference>
<dbReference type="InterPro" id="IPR053021">
    <property type="entry name" value="Chloroplast_ADK"/>
</dbReference>
<evidence type="ECO:0000256" key="1">
    <source>
        <dbReference type="SAM" id="MobiDB-lite"/>
    </source>
</evidence>
<name>A0A9D4TF08_CHLVU</name>
<evidence type="ECO:0000259" key="2">
    <source>
        <dbReference type="PROSITE" id="PS50800"/>
    </source>
</evidence>
<dbReference type="InterPro" id="IPR018962">
    <property type="entry name" value="DUF1995"/>
</dbReference>
<dbReference type="EMBL" id="SIDB01000014">
    <property type="protein sequence ID" value="KAI3423940.1"/>
    <property type="molecule type" value="Genomic_DNA"/>
</dbReference>
<dbReference type="InterPro" id="IPR003034">
    <property type="entry name" value="SAP_dom"/>
</dbReference>
<sequence length="325" mass="34649">MVDQAAAAVQAALDAGMQRQTVVFLLPINEKEADFTQTEPVDYPCSLQKEFDTVCLLAKSLLQRLLGQGTAISAKRIDEGGVEGEPCGVLFPEDRSIIAVVFPTADRLKQLQAYAKTQGRLLLIINPQWRTEGQVISDFGIGPWKRAAEDFLATFQPTYVLKEKRIGSPGTVDAATGTRFASGGVVRVLRCYPGRYTNHAVAANGASQLMDATDAEPGYQELDAMIKRGRAAKLDIFRVAQLATAVYSPSGSDPQASASSDGDGTPASSGEGGSEGSEALAGLSDADIEGMDAATLRRMLVARGLPGSGRISKLRERLRELRDGK</sequence>
<reference evidence="3" key="2">
    <citation type="submission" date="2020-11" db="EMBL/GenBank/DDBJ databases">
        <authorList>
            <person name="Cecchin M."/>
            <person name="Marcolungo L."/>
            <person name="Rossato M."/>
            <person name="Girolomoni L."/>
            <person name="Cosentino E."/>
            <person name="Cuine S."/>
            <person name="Li-Beisson Y."/>
            <person name="Delledonne M."/>
            <person name="Ballottari M."/>
        </authorList>
    </citation>
    <scope>NUCLEOTIDE SEQUENCE</scope>
    <source>
        <strain evidence="3">211/11P</strain>
        <tissue evidence="3">Whole cell</tissue>
    </source>
</reference>
<feature type="compositionally biased region" description="Polar residues" evidence="1">
    <location>
        <begin position="248"/>
        <end position="262"/>
    </location>
</feature>
<gene>
    <name evidence="3" type="ORF">D9Q98_009774</name>
</gene>
<organism evidence="3 4">
    <name type="scientific">Chlorella vulgaris</name>
    <name type="common">Green alga</name>
    <dbReference type="NCBI Taxonomy" id="3077"/>
    <lineage>
        <taxon>Eukaryota</taxon>
        <taxon>Viridiplantae</taxon>
        <taxon>Chlorophyta</taxon>
        <taxon>core chlorophytes</taxon>
        <taxon>Trebouxiophyceae</taxon>
        <taxon>Chlorellales</taxon>
        <taxon>Chlorellaceae</taxon>
        <taxon>Chlorella clade</taxon>
        <taxon>Chlorella</taxon>
    </lineage>
</organism>
<dbReference type="Proteomes" id="UP001055712">
    <property type="component" value="Unassembled WGS sequence"/>
</dbReference>
<keyword evidence="4" id="KW-1185">Reference proteome</keyword>